<organism evidence="2 3">
    <name type="scientific">Panicum virgatum</name>
    <name type="common">Blackwell switchgrass</name>
    <dbReference type="NCBI Taxonomy" id="38727"/>
    <lineage>
        <taxon>Eukaryota</taxon>
        <taxon>Viridiplantae</taxon>
        <taxon>Streptophyta</taxon>
        <taxon>Embryophyta</taxon>
        <taxon>Tracheophyta</taxon>
        <taxon>Spermatophyta</taxon>
        <taxon>Magnoliopsida</taxon>
        <taxon>Liliopsida</taxon>
        <taxon>Poales</taxon>
        <taxon>Poaceae</taxon>
        <taxon>PACMAD clade</taxon>
        <taxon>Panicoideae</taxon>
        <taxon>Panicodae</taxon>
        <taxon>Paniceae</taxon>
        <taxon>Panicinae</taxon>
        <taxon>Panicum</taxon>
        <taxon>Panicum sect. Hiantes</taxon>
    </lineage>
</organism>
<accession>A0A8T0T372</accession>
<name>A0A8T0T372_PANVG</name>
<comment type="caution">
    <text evidence="2">The sequence shown here is derived from an EMBL/GenBank/DDBJ whole genome shotgun (WGS) entry which is preliminary data.</text>
</comment>
<feature type="signal peptide" evidence="1">
    <location>
        <begin position="1"/>
        <end position="18"/>
    </location>
</feature>
<proteinExistence type="predicted"/>
<evidence type="ECO:0000313" key="3">
    <source>
        <dbReference type="Proteomes" id="UP000823388"/>
    </source>
</evidence>
<reference evidence="2" key="1">
    <citation type="submission" date="2020-05" db="EMBL/GenBank/DDBJ databases">
        <title>WGS assembly of Panicum virgatum.</title>
        <authorList>
            <person name="Lovell J.T."/>
            <person name="Jenkins J."/>
            <person name="Shu S."/>
            <person name="Juenger T.E."/>
            <person name="Schmutz J."/>
        </authorList>
    </citation>
    <scope>NUCLEOTIDE SEQUENCE</scope>
    <source>
        <strain evidence="2">AP13</strain>
    </source>
</reference>
<keyword evidence="1" id="KW-0732">Signal</keyword>
<feature type="chain" id="PRO_5035724947" description="Reverse transcriptase zinc-binding domain-containing protein" evidence="1">
    <location>
        <begin position="19"/>
        <end position="161"/>
    </location>
</feature>
<evidence type="ECO:0008006" key="4">
    <source>
        <dbReference type="Google" id="ProtNLM"/>
    </source>
</evidence>
<evidence type="ECO:0000313" key="2">
    <source>
        <dbReference type="EMBL" id="KAG2606122.1"/>
    </source>
</evidence>
<keyword evidence="3" id="KW-1185">Reference proteome</keyword>
<protein>
    <recommendedName>
        <fullName evidence="4">Reverse transcriptase zinc-binding domain-containing protein</fullName>
    </recommendedName>
</protein>
<dbReference type="AlphaFoldDB" id="A0A8T0T372"/>
<gene>
    <name evidence="2" type="ORF">PVAP13_4NG148971</name>
</gene>
<dbReference type="Proteomes" id="UP000823388">
    <property type="component" value="Chromosome 4N"/>
</dbReference>
<sequence length="161" mass="18130">MFGVTCLLFGCFLSAIMNFTCYIHHVSMAIMDETIDHLLVCCVFTRQVWFRLLQSVGFLTLAPQPDDTSFDVWWEKASVRVSGQVRNGLNSIIILCAWSVWNHRNRCVFDGAPPDLNAVYNIIREELRLWSLAGARGITHLLALMPSQEQLGPWSSLGLGA</sequence>
<evidence type="ECO:0000256" key="1">
    <source>
        <dbReference type="SAM" id="SignalP"/>
    </source>
</evidence>
<dbReference type="EMBL" id="CM029044">
    <property type="protein sequence ID" value="KAG2606122.1"/>
    <property type="molecule type" value="Genomic_DNA"/>
</dbReference>